<dbReference type="GO" id="GO:0030295">
    <property type="term" value="F:protein kinase activator activity"/>
    <property type="evidence" value="ECO:0007669"/>
    <property type="project" value="TreeGrafter"/>
</dbReference>
<name>A0AAP2GPF5_9BACT</name>
<dbReference type="RefSeq" id="WP_254084171.1">
    <property type="nucleotide sequence ID" value="NZ_JAHESE010000007.1"/>
</dbReference>
<proteinExistence type="predicted"/>
<organism evidence="12 13">
    <name type="scientific">Dawidia cretensis</name>
    <dbReference type="NCBI Taxonomy" id="2782350"/>
    <lineage>
        <taxon>Bacteria</taxon>
        <taxon>Pseudomonadati</taxon>
        <taxon>Bacteroidota</taxon>
        <taxon>Cytophagia</taxon>
        <taxon>Cytophagales</taxon>
        <taxon>Chryseotaleaceae</taxon>
        <taxon>Dawidia</taxon>
    </lineage>
</organism>
<dbReference type="GO" id="GO:0007234">
    <property type="term" value="P:osmosensory signaling via phosphorelay pathway"/>
    <property type="evidence" value="ECO:0007669"/>
    <property type="project" value="TreeGrafter"/>
</dbReference>
<comment type="caution">
    <text evidence="12">The sequence shown here is derived from an EMBL/GenBank/DDBJ whole genome shotgun (WGS) entry which is preliminary data.</text>
</comment>
<evidence type="ECO:0000259" key="11">
    <source>
        <dbReference type="PROSITE" id="PS50109"/>
    </source>
</evidence>
<keyword evidence="10" id="KW-0812">Transmembrane</keyword>
<dbReference type="Gene3D" id="1.10.287.130">
    <property type="match status" value="1"/>
</dbReference>
<dbReference type="InterPro" id="IPR003661">
    <property type="entry name" value="HisK_dim/P_dom"/>
</dbReference>
<dbReference type="PANTHER" id="PTHR42878">
    <property type="entry name" value="TWO-COMPONENT HISTIDINE KINASE"/>
    <property type="match status" value="1"/>
</dbReference>
<dbReference type="Pfam" id="PF00512">
    <property type="entry name" value="HisKA"/>
    <property type="match status" value="1"/>
</dbReference>
<dbReference type="Pfam" id="PF02518">
    <property type="entry name" value="HATPase_c"/>
    <property type="match status" value="1"/>
</dbReference>
<dbReference type="GO" id="GO:0005524">
    <property type="term" value="F:ATP binding"/>
    <property type="evidence" value="ECO:0007669"/>
    <property type="project" value="UniProtKB-KW"/>
</dbReference>
<evidence type="ECO:0000313" key="13">
    <source>
        <dbReference type="Proteomes" id="UP001319080"/>
    </source>
</evidence>
<keyword evidence="7" id="KW-0067">ATP-binding</keyword>
<dbReference type="EC" id="2.7.13.3" evidence="2"/>
<reference evidence="12 13" key="1">
    <citation type="submission" date="2021-05" db="EMBL/GenBank/DDBJ databases">
        <title>A Polyphasic approach of four new species of the genus Ohtaekwangia: Ohtaekwangia histidinii sp. nov., Ohtaekwangia cretensis sp. nov., Ohtaekwangia indiensis sp. nov., Ohtaekwangia reichenbachii sp. nov. from diverse environment.</title>
        <authorList>
            <person name="Octaviana S."/>
        </authorList>
    </citation>
    <scope>NUCLEOTIDE SEQUENCE [LARGE SCALE GENOMIC DNA]</scope>
    <source>
        <strain evidence="12 13">PWU5</strain>
    </source>
</reference>
<keyword evidence="13" id="KW-1185">Reference proteome</keyword>
<comment type="catalytic activity">
    <reaction evidence="1">
        <text>ATP + protein L-histidine = ADP + protein N-phospho-L-histidine.</text>
        <dbReference type="EC" id="2.7.13.3"/>
    </reaction>
</comment>
<evidence type="ECO:0000256" key="9">
    <source>
        <dbReference type="SAM" id="Coils"/>
    </source>
</evidence>
<feature type="transmembrane region" description="Helical" evidence="10">
    <location>
        <begin position="20"/>
        <end position="40"/>
    </location>
</feature>
<dbReference type="SMART" id="SM00387">
    <property type="entry name" value="HATPase_c"/>
    <property type="match status" value="1"/>
</dbReference>
<gene>
    <name evidence="12" type="ORF">KK062_10110</name>
</gene>
<evidence type="ECO:0000256" key="8">
    <source>
        <dbReference type="ARBA" id="ARBA00023012"/>
    </source>
</evidence>
<evidence type="ECO:0000256" key="10">
    <source>
        <dbReference type="SAM" id="Phobius"/>
    </source>
</evidence>
<accession>A0AAP2GPF5</accession>
<keyword evidence="8" id="KW-0902">Two-component regulatory system</keyword>
<dbReference type="InterPro" id="IPR005467">
    <property type="entry name" value="His_kinase_dom"/>
</dbReference>
<dbReference type="GO" id="GO:0000156">
    <property type="term" value="F:phosphorelay response regulator activity"/>
    <property type="evidence" value="ECO:0007669"/>
    <property type="project" value="TreeGrafter"/>
</dbReference>
<dbReference type="PANTHER" id="PTHR42878:SF7">
    <property type="entry name" value="SENSOR HISTIDINE KINASE GLRK"/>
    <property type="match status" value="1"/>
</dbReference>
<dbReference type="Gene3D" id="3.30.565.10">
    <property type="entry name" value="Histidine kinase-like ATPase, C-terminal domain"/>
    <property type="match status" value="1"/>
</dbReference>
<dbReference type="InterPro" id="IPR036097">
    <property type="entry name" value="HisK_dim/P_sf"/>
</dbReference>
<dbReference type="PROSITE" id="PS50109">
    <property type="entry name" value="HIS_KIN"/>
    <property type="match status" value="1"/>
</dbReference>
<dbReference type="Proteomes" id="UP001319080">
    <property type="component" value="Unassembled WGS sequence"/>
</dbReference>
<dbReference type="AlphaFoldDB" id="A0AAP2GPF5"/>
<dbReference type="SUPFAM" id="SSF55874">
    <property type="entry name" value="ATPase domain of HSP90 chaperone/DNA topoisomerase II/histidine kinase"/>
    <property type="match status" value="1"/>
</dbReference>
<evidence type="ECO:0000256" key="2">
    <source>
        <dbReference type="ARBA" id="ARBA00012438"/>
    </source>
</evidence>
<dbReference type="SMART" id="SM00388">
    <property type="entry name" value="HisKA"/>
    <property type="match status" value="1"/>
</dbReference>
<feature type="coiled-coil region" evidence="9">
    <location>
        <begin position="440"/>
        <end position="478"/>
    </location>
</feature>
<sequence length="707" mass="79992">MEDRDDMKGHATTQRTVYTVGLRLYGIAVLAAILLAHAPATAQVRQLIQVRTFDERLKPMKNVEVSINGKNFISTGDKGEVFTELLETELPIKTLKIRNEQLEPAAWNLSKSILEIVVRKKDYQIVHLTVKDQNTGPVANTSVTFRGKKTAHYTSAANGTLELPIALDEKIDGADQFSVKGYNVIDFQQTNTEGVLTVEFIKQVAAVEQTTAAATRETPAVAPDQVIGKDYFRNFDLNHLDSIQSLTVFYAIFKNVSMKNMDAATRVKLDDKFKQLVTQLEDSLRYTRNVFMGRISDSSFVREDIRNLLKQAQAEGKGLQIQRTEFDEKIHIIEQKLQRGFTNLDENTRAMVFSDLMALEQLLAENESRFYKNLSDYRQIINGLKEKYFDFQQLEDKLSESEARRLQEQAAFRRQLLLISLVALVFGVLIVLLITFSNRLRRQKKDLVLANEEVKRVNENLEAIVEDRTKLLAEANRELDTFLYRASHDLRTPVCSIIGLCNIAIHLSNGEPRELVQRVVNTTEGMDKLLKKLSIISEINQPTGYSSIMLLGIVENVQYRYRNLMEEKRVTFVVDCPADLIFHSYPNLVEVVINNLVENALVYSLMQHGEGSHITFRATVNGEVRFSVRDNGIGVDAAIQHRLFDMFFKGHPDSKGNGLGLYIVQKSVQALEGSVTLESVPGEYTEFTVQLPLHTDTAIPSSAYSDV</sequence>
<dbReference type="InterPro" id="IPR050351">
    <property type="entry name" value="BphY/WalK/GraS-like"/>
</dbReference>
<dbReference type="EMBL" id="JAHESE010000007">
    <property type="protein sequence ID" value="MBT1708581.1"/>
    <property type="molecule type" value="Genomic_DNA"/>
</dbReference>
<dbReference type="InterPro" id="IPR036890">
    <property type="entry name" value="HATPase_C_sf"/>
</dbReference>
<feature type="domain" description="Histidine kinase" evidence="11">
    <location>
        <begin position="485"/>
        <end position="695"/>
    </location>
</feature>
<evidence type="ECO:0000256" key="4">
    <source>
        <dbReference type="ARBA" id="ARBA00022679"/>
    </source>
</evidence>
<keyword evidence="9" id="KW-0175">Coiled coil</keyword>
<keyword evidence="6 12" id="KW-0418">Kinase</keyword>
<keyword evidence="4" id="KW-0808">Transferase</keyword>
<dbReference type="CDD" id="cd00082">
    <property type="entry name" value="HisKA"/>
    <property type="match status" value="1"/>
</dbReference>
<dbReference type="PRINTS" id="PR00344">
    <property type="entry name" value="BCTRLSENSOR"/>
</dbReference>
<dbReference type="InterPro" id="IPR003594">
    <property type="entry name" value="HATPase_dom"/>
</dbReference>
<dbReference type="GO" id="GO:0000155">
    <property type="term" value="F:phosphorelay sensor kinase activity"/>
    <property type="evidence" value="ECO:0007669"/>
    <property type="project" value="InterPro"/>
</dbReference>
<evidence type="ECO:0000256" key="7">
    <source>
        <dbReference type="ARBA" id="ARBA00022840"/>
    </source>
</evidence>
<keyword evidence="5" id="KW-0547">Nucleotide-binding</keyword>
<evidence type="ECO:0000256" key="3">
    <source>
        <dbReference type="ARBA" id="ARBA00022553"/>
    </source>
</evidence>
<dbReference type="InterPro" id="IPR004358">
    <property type="entry name" value="Sig_transdc_His_kin-like_C"/>
</dbReference>
<keyword evidence="10" id="KW-0472">Membrane</keyword>
<keyword evidence="10" id="KW-1133">Transmembrane helix</keyword>
<protein>
    <recommendedName>
        <fullName evidence="2">histidine kinase</fullName>
        <ecNumber evidence="2">2.7.13.3</ecNumber>
    </recommendedName>
</protein>
<feature type="transmembrane region" description="Helical" evidence="10">
    <location>
        <begin position="416"/>
        <end position="436"/>
    </location>
</feature>
<evidence type="ECO:0000256" key="6">
    <source>
        <dbReference type="ARBA" id="ARBA00022777"/>
    </source>
</evidence>
<keyword evidence="3" id="KW-0597">Phosphoprotein</keyword>
<evidence type="ECO:0000256" key="5">
    <source>
        <dbReference type="ARBA" id="ARBA00022741"/>
    </source>
</evidence>
<evidence type="ECO:0000256" key="1">
    <source>
        <dbReference type="ARBA" id="ARBA00000085"/>
    </source>
</evidence>
<dbReference type="SUPFAM" id="SSF47384">
    <property type="entry name" value="Homodimeric domain of signal transducing histidine kinase"/>
    <property type="match status" value="1"/>
</dbReference>
<evidence type="ECO:0000313" key="12">
    <source>
        <dbReference type="EMBL" id="MBT1708581.1"/>
    </source>
</evidence>